<dbReference type="Pfam" id="PF04263">
    <property type="entry name" value="TPK_catalytic"/>
    <property type="match status" value="1"/>
</dbReference>
<dbReference type="RefSeq" id="WP_025070383.1">
    <property type="nucleotide sequence ID" value="NZ_FUXK01000018.1"/>
</dbReference>
<dbReference type="EMBL" id="FUXK01000018">
    <property type="protein sequence ID" value="SJZ97009.1"/>
    <property type="molecule type" value="Genomic_DNA"/>
</dbReference>
<dbReference type="GO" id="GO:0016301">
    <property type="term" value="F:kinase activity"/>
    <property type="evidence" value="ECO:0007669"/>
    <property type="project" value="UniProtKB-KW"/>
</dbReference>
<dbReference type="GO" id="GO:0006772">
    <property type="term" value="P:thiamine metabolic process"/>
    <property type="evidence" value="ECO:0007669"/>
    <property type="project" value="UniProtKB-UniRule"/>
</dbReference>
<feature type="domain" description="Thiamin pyrophosphokinase catalytic" evidence="6">
    <location>
        <begin position="31"/>
        <end position="140"/>
    </location>
</feature>
<dbReference type="PANTHER" id="PTHR41299">
    <property type="entry name" value="THIAMINE PYROPHOSPHOKINASE"/>
    <property type="match status" value="1"/>
</dbReference>
<evidence type="ECO:0000313" key="8">
    <source>
        <dbReference type="EMBL" id="SJZ97009.1"/>
    </source>
</evidence>
<dbReference type="STRING" id="28136.SAMN02745202_01637"/>
<dbReference type="CDD" id="cd07995">
    <property type="entry name" value="TPK"/>
    <property type="match status" value="1"/>
</dbReference>
<dbReference type="InterPro" id="IPR036759">
    <property type="entry name" value="TPK_catalytic_sf"/>
</dbReference>
<keyword evidence="4" id="KW-0067">ATP-binding</keyword>
<dbReference type="NCBIfam" id="TIGR01378">
    <property type="entry name" value="thi_PPkinase"/>
    <property type="match status" value="1"/>
</dbReference>
<dbReference type="AlphaFoldDB" id="A0A1T4PZW7"/>
<evidence type="ECO:0000259" key="7">
    <source>
        <dbReference type="Pfam" id="PF21275"/>
    </source>
</evidence>
<evidence type="ECO:0000313" key="9">
    <source>
        <dbReference type="Proteomes" id="UP000190065"/>
    </source>
</evidence>
<gene>
    <name evidence="8" type="ORF">SAMN02745202_01637</name>
</gene>
<dbReference type="GO" id="GO:0004788">
    <property type="term" value="F:thiamine diphosphokinase activity"/>
    <property type="evidence" value="ECO:0007669"/>
    <property type="project" value="UniProtKB-UniRule"/>
</dbReference>
<evidence type="ECO:0000256" key="1">
    <source>
        <dbReference type="ARBA" id="ARBA00022679"/>
    </source>
</evidence>
<protein>
    <recommendedName>
        <fullName evidence="5">Thiamine diphosphokinase</fullName>
        <ecNumber evidence="5">2.7.6.2</ecNumber>
    </recommendedName>
</protein>
<dbReference type="GO" id="GO:0009229">
    <property type="term" value="P:thiamine diphosphate biosynthetic process"/>
    <property type="evidence" value="ECO:0007669"/>
    <property type="project" value="InterPro"/>
</dbReference>
<accession>A0A1T4PZW7</accession>
<organism evidence="8 9">
    <name type="scientific">Segatella oulorum</name>
    <dbReference type="NCBI Taxonomy" id="28136"/>
    <lineage>
        <taxon>Bacteria</taxon>
        <taxon>Pseudomonadati</taxon>
        <taxon>Bacteroidota</taxon>
        <taxon>Bacteroidia</taxon>
        <taxon>Bacteroidales</taxon>
        <taxon>Prevotellaceae</taxon>
        <taxon>Segatella</taxon>
    </lineage>
</organism>
<dbReference type="Proteomes" id="UP000190065">
    <property type="component" value="Unassembled WGS sequence"/>
</dbReference>
<keyword evidence="1" id="KW-0808">Transferase</keyword>
<evidence type="ECO:0000256" key="5">
    <source>
        <dbReference type="NCBIfam" id="TIGR01378"/>
    </source>
</evidence>
<dbReference type="InterPro" id="IPR049442">
    <property type="entry name" value="Thi_PPkinase-like_C"/>
</dbReference>
<dbReference type="GO" id="GO:0005524">
    <property type="term" value="F:ATP binding"/>
    <property type="evidence" value="ECO:0007669"/>
    <property type="project" value="UniProtKB-KW"/>
</dbReference>
<keyword evidence="2" id="KW-0547">Nucleotide-binding</keyword>
<dbReference type="InterPro" id="IPR006282">
    <property type="entry name" value="Thi_PPkinase"/>
</dbReference>
<feature type="domain" description="Thiamin pyrophosphokinase-like substrate-binding" evidence="7">
    <location>
        <begin position="153"/>
        <end position="221"/>
    </location>
</feature>
<dbReference type="InterPro" id="IPR007371">
    <property type="entry name" value="TPK_catalytic"/>
</dbReference>
<evidence type="ECO:0000256" key="4">
    <source>
        <dbReference type="ARBA" id="ARBA00022840"/>
    </source>
</evidence>
<dbReference type="PANTHER" id="PTHR41299:SF1">
    <property type="entry name" value="THIAMINE PYROPHOSPHOKINASE"/>
    <property type="match status" value="1"/>
</dbReference>
<evidence type="ECO:0000259" key="6">
    <source>
        <dbReference type="Pfam" id="PF04263"/>
    </source>
</evidence>
<dbReference type="InterPro" id="IPR053149">
    <property type="entry name" value="TPK"/>
</dbReference>
<dbReference type="eggNOG" id="COG1564">
    <property type="taxonomic scope" value="Bacteria"/>
</dbReference>
<name>A0A1T4PZW7_9BACT</name>
<evidence type="ECO:0000256" key="2">
    <source>
        <dbReference type="ARBA" id="ARBA00022741"/>
    </source>
</evidence>
<proteinExistence type="predicted"/>
<dbReference type="Gene3D" id="3.40.50.10240">
    <property type="entry name" value="Thiamin pyrophosphokinase, catalytic domain"/>
    <property type="match status" value="1"/>
</dbReference>
<dbReference type="EC" id="2.7.6.2" evidence="5"/>
<reference evidence="8 9" key="1">
    <citation type="submission" date="2017-02" db="EMBL/GenBank/DDBJ databases">
        <authorList>
            <person name="Peterson S.W."/>
        </authorList>
    </citation>
    <scope>NUCLEOTIDE SEQUENCE [LARGE SCALE GENOMIC DNA]</scope>
    <source>
        <strain evidence="8 9">ATCC 43324</strain>
    </source>
</reference>
<dbReference type="SUPFAM" id="SSF63999">
    <property type="entry name" value="Thiamin pyrophosphokinase, catalytic domain"/>
    <property type="match status" value="1"/>
</dbReference>
<dbReference type="Pfam" id="PF21275">
    <property type="entry name" value="Thi_PPkinase_C"/>
    <property type="match status" value="1"/>
</dbReference>
<evidence type="ECO:0000256" key="3">
    <source>
        <dbReference type="ARBA" id="ARBA00022777"/>
    </source>
</evidence>
<keyword evidence="3 8" id="KW-0418">Kinase</keyword>
<sequence length="227" mass="25497">MTHYPKITAETPFDAVIVANGAFPKHETLLRILHHAPHVIACDGAAETLLNAGFTAQQMTVIGDGDSLAPRLKRQLHFISISEQDDNDLTKATRYVCTQHGQAQPQLTANRRLRIAYLGAAGKREDHTLGNIALMMHYYDHFNVQPFMLTDEGIFIAACGDCRFDVTPGQQVSLFNFGCQQLESQGLRWPIYPFDALWQGTLNEAVQPIIQIKADNAYLVYITWTFY</sequence>